<gene>
    <name evidence="2" type="ORF">KYC_22161</name>
</gene>
<dbReference type="EMBL" id="AGUF01000071">
    <property type="protein sequence ID" value="EHK64092.1"/>
    <property type="molecule type" value="Genomic_DNA"/>
</dbReference>
<protein>
    <submittedName>
        <fullName evidence="2">Uncharacterized protein</fullName>
    </submittedName>
</protein>
<feature type="region of interest" description="Disordered" evidence="1">
    <location>
        <begin position="109"/>
        <end position="128"/>
    </location>
</feature>
<proteinExistence type="predicted"/>
<keyword evidence="3" id="KW-1185">Reference proteome</keyword>
<evidence type="ECO:0000313" key="2">
    <source>
        <dbReference type="EMBL" id="EHK64092.1"/>
    </source>
</evidence>
<evidence type="ECO:0000313" key="3">
    <source>
        <dbReference type="Proteomes" id="UP000003113"/>
    </source>
</evidence>
<dbReference type="PATRIC" id="fig|477184.5.peg.4352"/>
<reference evidence="2 3" key="1">
    <citation type="journal article" date="2012" name="J. Bacteriol.">
        <title>Genome sequence of the highly efficient arsenite-oxidizing bacterium Achromobacter arsenitoxydans SY8.</title>
        <authorList>
            <person name="Li X."/>
            <person name="Hu Y."/>
            <person name="Gong J."/>
            <person name="Lin Y."/>
            <person name="Johnstone L."/>
            <person name="Rensing C."/>
            <person name="Wang G."/>
        </authorList>
    </citation>
    <scope>NUCLEOTIDE SEQUENCE [LARGE SCALE GENOMIC DNA]</scope>
    <source>
        <strain evidence="2 3">SY8</strain>
    </source>
</reference>
<dbReference type="AlphaFoldDB" id="H0FCC3"/>
<dbReference type="Proteomes" id="UP000003113">
    <property type="component" value="Unassembled WGS sequence"/>
</dbReference>
<accession>H0FCC3</accession>
<name>H0FCC3_9BURK</name>
<feature type="region of interest" description="Disordered" evidence="1">
    <location>
        <begin position="24"/>
        <end position="54"/>
    </location>
</feature>
<dbReference type="RefSeq" id="WP_008166523.1">
    <property type="nucleotide sequence ID" value="NZ_AGUF01000071.1"/>
</dbReference>
<organism evidence="2 3">
    <name type="scientific">Achromobacter arsenitoxydans SY8</name>
    <dbReference type="NCBI Taxonomy" id="477184"/>
    <lineage>
        <taxon>Bacteria</taxon>
        <taxon>Pseudomonadati</taxon>
        <taxon>Pseudomonadota</taxon>
        <taxon>Betaproteobacteria</taxon>
        <taxon>Burkholderiales</taxon>
        <taxon>Alcaligenaceae</taxon>
        <taxon>Achromobacter</taxon>
    </lineage>
</organism>
<sequence>MLPFLVAGGVIAGLGKLIYDAVKDDGSSSSSSGGGTSDEAVKKAREQARNEQRRRLSAELLAATSADVSAILDAHPGVVTGKAKTPASPANVISSAAIRLAVGFPFPTGGAESSRNSDGHQAGGAGDGLSLSMSNLQDLVSMGSKKSGFEGLKKLTSGLAYAEAYRKDGKWIERMSRKRDMLRALAEEL</sequence>
<evidence type="ECO:0000256" key="1">
    <source>
        <dbReference type="SAM" id="MobiDB-lite"/>
    </source>
</evidence>
<feature type="compositionally biased region" description="Basic and acidic residues" evidence="1">
    <location>
        <begin position="39"/>
        <end position="54"/>
    </location>
</feature>
<dbReference type="STRING" id="477184.KYC_22161"/>
<comment type="caution">
    <text evidence="2">The sequence shown here is derived from an EMBL/GenBank/DDBJ whole genome shotgun (WGS) entry which is preliminary data.</text>
</comment>